<dbReference type="EMBL" id="AP017928">
    <property type="protein sequence ID" value="BBA32738.1"/>
    <property type="molecule type" value="Genomic_DNA"/>
</dbReference>
<feature type="transmembrane region" description="Helical" evidence="6">
    <location>
        <begin position="148"/>
        <end position="166"/>
    </location>
</feature>
<evidence type="ECO:0000313" key="7">
    <source>
        <dbReference type="EMBL" id="BBA32738.1"/>
    </source>
</evidence>
<evidence type="ECO:0000256" key="5">
    <source>
        <dbReference type="ARBA" id="ARBA00023136"/>
    </source>
</evidence>
<dbReference type="AlphaFoldDB" id="A0A250KME1"/>
<keyword evidence="2" id="KW-1003">Cell membrane</keyword>
<name>A0A250KME1_9GAMM</name>
<comment type="subcellular location">
    <subcellularLocation>
        <location evidence="1">Cell membrane</location>
        <topology evidence="1">Multi-pass membrane protein</topology>
    </subcellularLocation>
</comment>
<feature type="transmembrane region" description="Helical" evidence="6">
    <location>
        <begin position="217"/>
        <end position="234"/>
    </location>
</feature>
<keyword evidence="3 6" id="KW-0812">Transmembrane</keyword>
<evidence type="ECO:0000256" key="6">
    <source>
        <dbReference type="SAM" id="Phobius"/>
    </source>
</evidence>
<dbReference type="Proteomes" id="UP000266313">
    <property type="component" value="Chromosome"/>
</dbReference>
<sequence>MLRALLKVSIGSAGYVVTGFAANVIAANTLGANAFGVFSLAISLLNVLQEVCGSGIDLAMVRIAAGYLPEDRVRAEMVFKAAFRVKILITLVLSGALYALADTIALAVFKEPALGRPLEWASVGLIGFALMNYQLARLQAEERFTAYAFLKAAANAAKVAALLALWQLDGISLDAVAMAWMLTFFVSYLAGMPLFAWPSRRISGRPSRHDFSELFKFARWIIASHFLFTLYSRVDAFLLGRYWGSYEIGVYSVAWNLSFVIDLLTYSVITTLLPRAARLTTDREKSAHLKTTVLLCTGLAVTLSPLFFLIDFILAVLFPDFAGSAEPFRILLIGGLVTLIVHPLYLILYSSNRAEILTAIDFFLVLFSFCLGLYLVPRYGINGAAYTTMAGRIFGSALIAFFVGRQIVSGKN</sequence>
<proteinExistence type="predicted"/>
<feature type="transmembrane region" description="Helical" evidence="6">
    <location>
        <begin position="254"/>
        <end position="273"/>
    </location>
</feature>
<keyword evidence="4 6" id="KW-1133">Transmembrane helix</keyword>
<evidence type="ECO:0000256" key="4">
    <source>
        <dbReference type="ARBA" id="ARBA00022989"/>
    </source>
</evidence>
<dbReference type="InterPro" id="IPR050833">
    <property type="entry name" value="Poly_Biosynth_Transport"/>
</dbReference>
<protein>
    <recommendedName>
        <fullName evidence="9">Polysaccharide biosynthesis protein</fullName>
    </recommendedName>
</protein>
<dbReference type="PANTHER" id="PTHR30250:SF11">
    <property type="entry name" value="O-ANTIGEN TRANSPORTER-RELATED"/>
    <property type="match status" value="1"/>
</dbReference>
<evidence type="ECO:0000313" key="8">
    <source>
        <dbReference type="Proteomes" id="UP000266313"/>
    </source>
</evidence>
<evidence type="ECO:0000256" key="1">
    <source>
        <dbReference type="ARBA" id="ARBA00004651"/>
    </source>
</evidence>
<feature type="transmembrane region" description="Helical" evidence="6">
    <location>
        <begin position="87"/>
        <end position="108"/>
    </location>
</feature>
<feature type="transmembrane region" description="Helical" evidence="6">
    <location>
        <begin position="293"/>
        <end position="318"/>
    </location>
</feature>
<keyword evidence="8" id="KW-1185">Reference proteome</keyword>
<dbReference type="GO" id="GO:0005886">
    <property type="term" value="C:plasma membrane"/>
    <property type="evidence" value="ECO:0007669"/>
    <property type="project" value="UniProtKB-SubCell"/>
</dbReference>
<keyword evidence="5 6" id="KW-0472">Membrane</keyword>
<gene>
    <name evidence="7" type="ORF">sS8_0773</name>
</gene>
<feature type="transmembrane region" description="Helical" evidence="6">
    <location>
        <begin position="383"/>
        <end position="403"/>
    </location>
</feature>
<dbReference type="Pfam" id="PF13440">
    <property type="entry name" value="Polysacc_synt_3"/>
    <property type="match status" value="1"/>
</dbReference>
<feature type="transmembrane region" description="Helical" evidence="6">
    <location>
        <begin position="178"/>
        <end position="197"/>
    </location>
</feature>
<dbReference type="PANTHER" id="PTHR30250">
    <property type="entry name" value="PST FAMILY PREDICTED COLANIC ACID TRANSPORTER"/>
    <property type="match status" value="1"/>
</dbReference>
<reference evidence="7 8" key="1">
    <citation type="submission" date="2016-12" db="EMBL/GenBank/DDBJ databases">
        <title>Genome sequencing of Methylocaldum marinum.</title>
        <authorList>
            <person name="Takeuchi M."/>
            <person name="Kamagata Y."/>
            <person name="Hiraoka S."/>
            <person name="Oshima K."/>
            <person name="Hattori M."/>
            <person name="Iwasaki W."/>
        </authorList>
    </citation>
    <scope>NUCLEOTIDE SEQUENCE [LARGE SCALE GENOMIC DNA]</scope>
    <source>
        <strain evidence="7 8">S8</strain>
    </source>
</reference>
<evidence type="ECO:0000256" key="3">
    <source>
        <dbReference type="ARBA" id="ARBA00022692"/>
    </source>
</evidence>
<feature type="transmembrane region" description="Helical" evidence="6">
    <location>
        <begin position="120"/>
        <end position="136"/>
    </location>
</feature>
<feature type="transmembrane region" description="Helical" evidence="6">
    <location>
        <begin position="356"/>
        <end position="377"/>
    </location>
</feature>
<dbReference type="KEGG" id="mmai:sS8_0773"/>
<evidence type="ECO:0008006" key="9">
    <source>
        <dbReference type="Google" id="ProtNLM"/>
    </source>
</evidence>
<accession>A0A250KME1</accession>
<feature type="transmembrane region" description="Helical" evidence="6">
    <location>
        <begin position="330"/>
        <end position="349"/>
    </location>
</feature>
<evidence type="ECO:0000256" key="2">
    <source>
        <dbReference type="ARBA" id="ARBA00022475"/>
    </source>
</evidence>
<organism evidence="7 8">
    <name type="scientific">Methylocaldum marinum</name>
    <dbReference type="NCBI Taxonomy" id="1432792"/>
    <lineage>
        <taxon>Bacteria</taxon>
        <taxon>Pseudomonadati</taxon>
        <taxon>Pseudomonadota</taxon>
        <taxon>Gammaproteobacteria</taxon>
        <taxon>Methylococcales</taxon>
        <taxon>Methylococcaceae</taxon>
        <taxon>Methylocaldum</taxon>
    </lineage>
</organism>